<evidence type="ECO:0000259" key="2">
    <source>
        <dbReference type="Pfam" id="PF04909"/>
    </source>
</evidence>
<dbReference type="EMBL" id="UINC01010279">
    <property type="protein sequence ID" value="SVA45798.1"/>
    <property type="molecule type" value="Genomic_DNA"/>
</dbReference>
<dbReference type="GO" id="GO:0016787">
    <property type="term" value="F:hydrolase activity"/>
    <property type="evidence" value="ECO:0007669"/>
    <property type="project" value="InterPro"/>
</dbReference>
<dbReference type="InterPro" id="IPR032465">
    <property type="entry name" value="ACMSD"/>
</dbReference>
<dbReference type="AlphaFoldDB" id="A0A381W1D7"/>
<dbReference type="InterPro" id="IPR006680">
    <property type="entry name" value="Amidohydro-rel"/>
</dbReference>
<dbReference type="PANTHER" id="PTHR21240">
    <property type="entry name" value="2-AMINO-3-CARBOXYLMUCONATE-6-SEMIALDEHYDE DECARBOXYLASE"/>
    <property type="match status" value="1"/>
</dbReference>
<protein>
    <recommendedName>
        <fullName evidence="2">Amidohydrolase-related domain-containing protein</fullName>
    </recommendedName>
</protein>
<dbReference type="PANTHER" id="PTHR21240:SF28">
    <property type="entry name" value="ISO-OROTATE DECARBOXYLASE (EUROFUNG)"/>
    <property type="match status" value="1"/>
</dbReference>
<dbReference type="InterPro" id="IPR032466">
    <property type="entry name" value="Metal_Hydrolase"/>
</dbReference>
<proteinExistence type="predicted"/>
<dbReference type="Pfam" id="PF04909">
    <property type="entry name" value="Amidohydro_2"/>
    <property type="match status" value="1"/>
</dbReference>
<dbReference type="SUPFAM" id="SSF51556">
    <property type="entry name" value="Metallo-dependent hydrolases"/>
    <property type="match status" value="1"/>
</dbReference>
<dbReference type="GO" id="GO:0005737">
    <property type="term" value="C:cytoplasm"/>
    <property type="evidence" value="ECO:0007669"/>
    <property type="project" value="TreeGrafter"/>
</dbReference>
<evidence type="ECO:0000256" key="1">
    <source>
        <dbReference type="ARBA" id="ARBA00023239"/>
    </source>
</evidence>
<dbReference type="GO" id="GO:0019748">
    <property type="term" value="P:secondary metabolic process"/>
    <property type="evidence" value="ECO:0007669"/>
    <property type="project" value="TreeGrafter"/>
</dbReference>
<reference evidence="3" key="1">
    <citation type="submission" date="2018-05" db="EMBL/GenBank/DDBJ databases">
        <authorList>
            <person name="Lanie J.A."/>
            <person name="Ng W.-L."/>
            <person name="Kazmierczak K.M."/>
            <person name="Andrzejewski T.M."/>
            <person name="Davidsen T.M."/>
            <person name="Wayne K.J."/>
            <person name="Tettelin H."/>
            <person name="Glass J.I."/>
            <person name="Rusch D."/>
            <person name="Podicherti R."/>
            <person name="Tsui H.-C.T."/>
            <person name="Winkler M.E."/>
        </authorList>
    </citation>
    <scope>NUCLEOTIDE SEQUENCE</scope>
</reference>
<accession>A0A381W1D7</accession>
<keyword evidence="1" id="KW-0456">Lyase</keyword>
<feature type="non-terminal residue" evidence="3">
    <location>
        <position position="229"/>
    </location>
</feature>
<evidence type="ECO:0000313" key="3">
    <source>
        <dbReference type="EMBL" id="SVA45798.1"/>
    </source>
</evidence>
<organism evidence="3">
    <name type="scientific">marine metagenome</name>
    <dbReference type="NCBI Taxonomy" id="408172"/>
    <lineage>
        <taxon>unclassified sequences</taxon>
        <taxon>metagenomes</taxon>
        <taxon>ecological metagenomes</taxon>
    </lineage>
</organism>
<name>A0A381W1D7_9ZZZZ</name>
<dbReference type="Gene3D" id="3.20.20.140">
    <property type="entry name" value="Metal-dependent hydrolases"/>
    <property type="match status" value="1"/>
</dbReference>
<gene>
    <name evidence="3" type="ORF">METZ01_LOCUS98652</name>
</gene>
<feature type="domain" description="Amidohydrolase-related" evidence="2">
    <location>
        <begin position="17"/>
        <end position="226"/>
    </location>
</feature>
<sequence length="229" mass="25554">MSEAANLRGRLSHPVIDADGHWLETGPVVVEALTKIGGDAARRGIQLNGERVRRSLSMTPEERRHENVAQEAFWGAPTKNTRDRATAMLPALMYERLDEFGIDYAVLFPTMGLGFPRIDDTEARRALCRAFNIYCAELFEPFSDRMSPVAVIPMHDPEEAVAELEHAVGELGLKAVTMNSLIERPVGRVVDERPNASDLARWFDVIGLDSAHDYDPVWQKCRELGVSPT</sequence>
<dbReference type="GO" id="GO:0016831">
    <property type="term" value="F:carboxy-lyase activity"/>
    <property type="evidence" value="ECO:0007669"/>
    <property type="project" value="InterPro"/>
</dbReference>